<evidence type="ECO:0000256" key="1">
    <source>
        <dbReference type="ARBA" id="ARBA00004651"/>
    </source>
</evidence>
<dbReference type="InterPro" id="IPR003593">
    <property type="entry name" value="AAA+_ATPase"/>
</dbReference>
<keyword evidence="5" id="KW-0067">ATP-binding</keyword>
<dbReference type="PANTHER" id="PTHR43394">
    <property type="entry name" value="ATP-DEPENDENT PERMEASE MDL1, MITOCHONDRIAL"/>
    <property type="match status" value="1"/>
</dbReference>
<feature type="transmembrane region" description="Helical" evidence="8">
    <location>
        <begin position="272"/>
        <end position="292"/>
    </location>
</feature>
<dbReference type="InterPro" id="IPR039421">
    <property type="entry name" value="Type_1_exporter"/>
</dbReference>
<dbReference type="InterPro" id="IPR003439">
    <property type="entry name" value="ABC_transporter-like_ATP-bd"/>
</dbReference>
<accession>A0A7L4US74</accession>
<dbReference type="PANTHER" id="PTHR43394:SF1">
    <property type="entry name" value="ATP-BINDING CASSETTE SUB-FAMILY B MEMBER 10, MITOCHONDRIAL"/>
    <property type="match status" value="1"/>
</dbReference>
<gene>
    <name evidence="11" type="ORF">C7377_0965</name>
</gene>
<feature type="domain" description="ABC transporter" evidence="9">
    <location>
        <begin position="369"/>
        <end position="603"/>
    </location>
</feature>
<dbReference type="SMART" id="SM00382">
    <property type="entry name" value="AAA"/>
    <property type="match status" value="1"/>
</dbReference>
<dbReference type="Pfam" id="PF00664">
    <property type="entry name" value="ABC_membrane"/>
    <property type="match status" value="1"/>
</dbReference>
<dbReference type="PROSITE" id="PS50893">
    <property type="entry name" value="ABC_TRANSPORTER_2"/>
    <property type="match status" value="1"/>
</dbReference>
<dbReference type="RefSeq" id="WP_116496162.1">
    <property type="nucleotide sequence ID" value="NZ_QENZ01000003.1"/>
</dbReference>
<comment type="caution">
    <text evidence="11">The sequence shown here is derived from an EMBL/GenBank/DDBJ whole genome shotgun (WGS) entry which is preliminary data.</text>
</comment>
<dbReference type="GO" id="GO:0005524">
    <property type="term" value="F:ATP binding"/>
    <property type="evidence" value="ECO:0007669"/>
    <property type="project" value="UniProtKB-KW"/>
</dbReference>
<feature type="transmembrane region" description="Helical" evidence="8">
    <location>
        <begin position="20"/>
        <end position="48"/>
    </location>
</feature>
<evidence type="ECO:0000256" key="5">
    <source>
        <dbReference type="ARBA" id="ARBA00022840"/>
    </source>
</evidence>
<dbReference type="CDD" id="cd18552">
    <property type="entry name" value="ABC_6TM_MsbA_like"/>
    <property type="match status" value="1"/>
</dbReference>
<reference evidence="11 12" key="1">
    <citation type="submission" date="2018-05" db="EMBL/GenBank/DDBJ databases">
        <title>Genomic Encyclopedia of Type Strains, Phase IV (KMG-IV): sequencing the most valuable type-strain genomes for metagenomic binning, comparative biology and taxonomic classification.</title>
        <authorList>
            <person name="Goeker M."/>
        </authorList>
    </citation>
    <scope>NUCLEOTIDE SEQUENCE [LARGE SCALE GENOMIC DNA]</scope>
    <source>
        <strain evidence="11 12">DSM 28579</strain>
    </source>
</reference>
<dbReference type="GO" id="GO:0005886">
    <property type="term" value="C:plasma membrane"/>
    <property type="evidence" value="ECO:0007669"/>
    <property type="project" value="UniProtKB-SubCell"/>
</dbReference>
<dbReference type="PROSITE" id="PS50929">
    <property type="entry name" value="ABC_TM1F"/>
    <property type="match status" value="1"/>
</dbReference>
<dbReference type="PROSITE" id="PS00211">
    <property type="entry name" value="ABC_TRANSPORTER_1"/>
    <property type="match status" value="1"/>
</dbReference>
<proteinExistence type="predicted"/>
<dbReference type="AlphaFoldDB" id="A0A7L4US74"/>
<dbReference type="OrthoDB" id="9780296at2"/>
<feature type="transmembrane region" description="Helical" evidence="8">
    <location>
        <begin position="304"/>
        <end position="320"/>
    </location>
</feature>
<dbReference type="GO" id="GO:0015421">
    <property type="term" value="F:ABC-type oligopeptide transporter activity"/>
    <property type="evidence" value="ECO:0007669"/>
    <property type="project" value="TreeGrafter"/>
</dbReference>
<dbReference type="SUPFAM" id="SSF90123">
    <property type="entry name" value="ABC transporter transmembrane region"/>
    <property type="match status" value="1"/>
</dbReference>
<dbReference type="Pfam" id="PF00005">
    <property type="entry name" value="ABC_tran"/>
    <property type="match status" value="1"/>
</dbReference>
<keyword evidence="7 8" id="KW-0472">Membrane</keyword>
<dbReference type="InterPro" id="IPR011527">
    <property type="entry name" value="ABC1_TM_dom"/>
</dbReference>
<keyword evidence="2" id="KW-0813">Transport</keyword>
<dbReference type="InterPro" id="IPR027417">
    <property type="entry name" value="P-loop_NTPase"/>
</dbReference>
<evidence type="ECO:0000256" key="4">
    <source>
        <dbReference type="ARBA" id="ARBA00022741"/>
    </source>
</evidence>
<dbReference type="InterPro" id="IPR036640">
    <property type="entry name" value="ABC1_TM_sf"/>
</dbReference>
<feature type="domain" description="ABC transmembrane type-1" evidence="10">
    <location>
        <begin position="20"/>
        <end position="335"/>
    </location>
</feature>
<evidence type="ECO:0000259" key="9">
    <source>
        <dbReference type="PROSITE" id="PS50893"/>
    </source>
</evidence>
<dbReference type="Gene3D" id="1.20.1560.10">
    <property type="entry name" value="ABC transporter type 1, transmembrane domain"/>
    <property type="match status" value="1"/>
</dbReference>
<evidence type="ECO:0000256" key="2">
    <source>
        <dbReference type="ARBA" id="ARBA00022448"/>
    </source>
</evidence>
<comment type="subcellular location">
    <subcellularLocation>
        <location evidence="1">Cell membrane</location>
        <topology evidence="1">Multi-pass membrane protein</topology>
    </subcellularLocation>
</comment>
<evidence type="ECO:0000256" key="3">
    <source>
        <dbReference type="ARBA" id="ARBA00022692"/>
    </source>
</evidence>
<evidence type="ECO:0000256" key="8">
    <source>
        <dbReference type="SAM" id="Phobius"/>
    </source>
</evidence>
<dbReference type="SUPFAM" id="SSF52540">
    <property type="entry name" value="P-loop containing nucleoside triphosphate hydrolases"/>
    <property type="match status" value="1"/>
</dbReference>
<protein>
    <submittedName>
        <fullName evidence="11">ABC-type multidrug transport system fused ATPase/permease subunit</fullName>
    </submittedName>
</protein>
<keyword evidence="3 8" id="KW-0812">Transmembrane</keyword>
<organism evidence="11 12">
    <name type="scientific">Balneicella halophila</name>
    <dbReference type="NCBI Taxonomy" id="1537566"/>
    <lineage>
        <taxon>Bacteria</taxon>
        <taxon>Pseudomonadati</taxon>
        <taxon>Bacteroidota</taxon>
        <taxon>Bacteroidia</taxon>
        <taxon>Bacteroidales</taxon>
        <taxon>Balneicellaceae</taxon>
        <taxon>Balneicella</taxon>
    </lineage>
</organism>
<dbReference type="GO" id="GO:0016887">
    <property type="term" value="F:ATP hydrolysis activity"/>
    <property type="evidence" value="ECO:0007669"/>
    <property type="project" value="InterPro"/>
</dbReference>
<dbReference type="FunFam" id="3.40.50.300:FF:000287">
    <property type="entry name" value="Multidrug ABC transporter ATP-binding protein"/>
    <property type="match status" value="1"/>
</dbReference>
<dbReference type="EMBL" id="QENZ01000003">
    <property type="protein sequence ID" value="PVX52636.1"/>
    <property type="molecule type" value="Genomic_DNA"/>
</dbReference>
<evidence type="ECO:0000313" key="12">
    <source>
        <dbReference type="Proteomes" id="UP000251835"/>
    </source>
</evidence>
<dbReference type="Proteomes" id="UP000251835">
    <property type="component" value="Unassembled WGS sequence"/>
</dbReference>
<evidence type="ECO:0000259" key="10">
    <source>
        <dbReference type="PROSITE" id="PS50929"/>
    </source>
</evidence>
<dbReference type="Gene3D" id="3.40.50.300">
    <property type="entry name" value="P-loop containing nucleotide triphosphate hydrolases"/>
    <property type="match status" value="1"/>
</dbReference>
<sequence length="609" mass="68452">MKEFIQILRRFLPPYKKNLLLNVIFNIISAVATSFSFAILIPVLNILFESDKDITSIGEFQMDFDYIKEVLGYYTTQIKYEYGIENTLLIVGSFYIIATLVKVGTQYLASYNMIFIRNSVVRDVRNQIYTKVVDLPLSFFSEERKGDVMARITGDVTEVENSIMNSLDMLFKNPIMIIVLLGSMLFMSWQLTIFVLILLPISGFIIGRIGKNLKKRSGEGQSKMGEILSTTEETLSGHRIIKAFNAEDKMKVNFDEQNNSYRITMNRLQRRYALAHPMSELLGSVTIIILLWYGGRLILGDSGFQASVFIAYLGIFYSIINPAKALSQASYSIQKGLAAMDRIDMILTAENTIKEAEDAIEIHDFTDNIRYSNVTFTYDNKVDVLRNIYVDIEKGQTVALVGQSGSGKTTFADLLPRFYDVAGGRITVDGIDIRKAKLKSLRALMGNVNQDPILFNDTFFNNIAFGVENATQEEVERAAKIANAHDFIMATAKGYQTNVGDRGGKLSGGQRQRISIARAVLKNPPIMILDEATSALDTQSEKYVQEALDNLMKDRTSIVIAHRLSTIRNADLILVFKDGQIVERGKHDELLAKSGAYSVLHEMQTNNKI</sequence>
<keyword evidence="12" id="KW-1185">Reference proteome</keyword>
<evidence type="ECO:0000256" key="7">
    <source>
        <dbReference type="ARBA" id="ARBA00023136"/>
    </source>
</evidence>
<dbReference type="InterPro" id="IPR017871">
    <property type="entry name" value="ABC_transporter-like_CS"/>
</dbReference>
<keyword evidence="4" id="KW-0547">Nucleotide-binding</keyword>
<evidence type="ECO:0000256" key="6">
    <source>
        <dbReference type="ARBA" id="ARBA00022989"/>
    </source>
</evidence>
<keyword evidence="6 8" id="KW-1133">Transmembrane helix</keyword>
<name>A0A7L4US74_BALHA</name>
<feature type="transmembrane region" description="Helical" evidence="8">
    <location>
        <begin position="175"/>
        <end position="206"/>
    </location>
</feature>
<evidence type="ECO:0000313" key="11">
    <source>
        <dbReference type="EMBL" id="PVX52636.1"/>
    </source>
</evidence>
<dbReference type="CDD" id="cd03251">
    <property type="entry name" value="ABCC_MsbA"/>
    <property type="match status" value="1"/>
</dbReference>